<dbReference type="Pfam" id="PF13692">
    <property type="entry name" value="Glyco_trans_1_4"/>
    <property type="match status" value="1"/>
</dbReference>
<dbReference type="AlphaFoldDB" id="A0A2P5TLG7"/>
<evidence type="ECO:0000256" key="1">
    <source>
        <dbReference type="ARBA" id="ARBA00022676"/>
    </source>
</evidence>
<reference evidence="4" key="1">
    <citation type="submission" date="2016-11" db="EMBL/GenBank/DDBJ databases">
        <authorList>
            <person name="Sisinthy S."/>
            <person name="Ara S."/>
            <person name="Gundlapally S.R."/>
        </authorList>
    </citation>
    <scope>NUCLEOTIDE SEQUENCE [LARGE SCALE GENOMIC DNA]</scope>
    <source>
        <strain evidence="4">V1-41</strain>
    </source>
</reference>
<sequence length="355" mass="40190">MMPPHIVFVHLYNDRSGSPRVLAQVITALHRAGRSGELLTSGHSDGCLSAVPVRRRRLFYQRSENHWLTLFWYALGQTLLFFQCLRYWPRNVCFYINTMMPAGAALAAWLMGKPVIYHVHETSIRPPLFKRCLRAVIRLTADKVVFVSGFLRQAEGFVGKEQRLLYNAVEPPVEPEHSKSGFDVLMVCSLKAYKGVDEFVYLASGLQHRAEMRFTLVLNADQIEIDRYFSTFALPDNLTLVARQQDVTPFYCRASVLLNLSRPDEWVETFGLTIVEAMGHGLPVIVPPVGGPAEIVRDGVEGFLVQGTDTQTVTAHLERWLTDPDCYRAFSQRARARAADFCPQAFKRALLDIVD</sequence>
<dbReference type="SUPFAM" id="SSF53756">
    <property type="entry name" value="UDP-Glycosyltransferase/glycogen phosphorylase"/>
    <property type="match status" value="1"/>
</dbReference>
<dbReference type="EMBL" id="MPZM01000019">
    <property type="protein sequence ID" value="PPL16168.1"/>
    <property type="molecule type" value="Genomic_DNA"/>
</dbReference>
<proteinExistence type="predicted"/>
<dbReference type="RefSeq" id="WP_219821127.1">
    <property type="nucleotide sequence ID" value="NZ_BMYB01000002.1"/>
</dbReference>
<name>A0A2P5TLG7_9GAMM</name>
<keyword evidence="1" id="KW-0328">Glycosyltransferase</keyword>
<organism evidence="3 4">
    <name type="scientific">Oceanisphaera arctica</name>
    <dbReference type="NCBI Taxonomy" id="641510"/>
    <lineage>
        <taxon>Bacteria</taxon>
        <taxon>Pseudomonadati</taxon>
        <taxon>Pseudomonadota</taxon>
        <taxon>Gammaproteobacteria</taxon>
        <taxon>Aeromonadales</taxon>
        <taxon>Aeromonadaceae</taxon>
        <taxon>Oceanisphaera</taxon>
    </lineage>
</organism>
<evidence type="ECO:0000256" key="2">
    <source>
        <dbReference type="ARBA" id="ARBA00022679"/>
    </source>
</evidence>
<keyword evidence="4" id="KW-1185">Reference proteome</keyword>
<evidence type="ECO:0000313" key="3">
    <source>
        <dbReference type="EMBL" id="PPL16168.1"/>
    </source>
</evidence>
<accession>A0A2P5TLG7</accession>
<dbReference type="PANTHER" id="PTHR12526:SF510">
    <property type="entry name" value="D-INOSITOL 3-PHOSPHATE GLYCOSYLTRANSFERASE"/>
    <property type="match status" value="1"/>
</dbReference>
<keyword evidence="2" id="KW-0808">Transferase</keyword>
<dbReference type="Proteomes" id="UP000242231">
    <property type="component" value="Unassembled WGS sequence"/>
</dbReference>
<evidence type="ECO:0000313" key="4">
    <source>
        <dbReference type="Proteomes" id="UP000242231"/>
    </source>
</evidence>
<protein>
    <submittedName>
        <fullName evidence="3">Uncharacterized protein</fullName>
    </submittedName>
</protein>
<dbReference type="PANTHER" id="PTHR12526">
    <property type="entry name" value="GLYCOSYLTRANSFERASE"/>
    <property type="match status" value="1"/>
</dbReference>
<gene>
    <name evidence="3" type="ORF">UN63_10020</name>
</gene>
<comment type="caution">
    <text evidence="3">The sequence shown here is derived from an EMBL/GenBank/DDBJ whole genome shotgun (WGS) entry which is preliminary data.</text>
</comment>
<dbReference type="CDD" id="cd03801">
    <property type="entry name" value="GT4_PimA-like"/>
    <property type="match status" value="1"/>
</dbReference>
<dbReference type="Gene3D" id="3.40.50.2000">
    <property type="entry name" value="Glycogen Phosphorylase B"/>
    <property type="match status" value="2"/>
</dbReference>
<dbReference type="GO" id="GO:0016757">
    <property type="term" value="F:glycosyltransferase activity"/>
    <property type="evidence" value="ECO:0007669"/>
    <property type="project" value="UniProtKB-KW"/>
</dbReference>